<feature type="domain" description="F-box" evidence="3">
    <location>
        <begin position="58"/>
        <end position="104"/>
    </location>
</feature>
<name>A0A8T2QEX2_CERRI</name>
<reference evidence="4" key="1">
    <citation type="submission" date="2021-08" db="EMBL/GenBank/DDBJ databases">
        <title>WGS assembly of Ceratopteris richardii.</title>
        <authorList>
            <person name="Marchant D.B."/>
            <person name="Chen G."/>
            <person name="Jenkins J."/>
            <person name="Shu S."/>
            <person name="Leebens-Mack J."/>
            <person name="Grimwood J."/>
            <person name="Schmutz J."/>
            <person name="Soltis P."/>
            <person name="Soltis D."/>
            <person name="Chen Z.-H."/>
        </authorList>
    </citation>
    <scope>NUCLEOTIDE SEQUENCE</scope>
    <source>
        <strain evidence="4">Whitten #5841</strain>
        <tissue evidence="4">Leaf</tissue>
    </source>
</reference>
<dbReference type="Gene3D" id="2.120.10.80">
    <property type="entry name" value="Kelch-type beta propeller"/>
    <property type="match status" value="1"/>
</dbReference>
<evidence type="ECO:0000259" key="3">
    <source>
        <dbReference type="PROSITE" id="PS50181"/>
    </source>
</evidence>
<keyword evidence="5" id="KW-1185">Reference proteome</keyword>
<gene>
    <name evidence="4" type="ORF">KP509_35G017800</name>
</gene>
<dbReference type="Pfam" id="PF00646">
    <property type="entry name" value="F-box"/>
    <property type="match status" value="1"/>
</dbReference>
<evidence type="ECO:0000256" key="1">
    <source>
        <dbReference type="ARBA" id="ARBA00022441"/>
    </source>
</evidence>
<evidence type="ECO:0000256" key="2">
    <source>
        <dbReference type="ARBA" id="ARBA00022737"/>
    </source>
</evidence>
<sequence>MYYGHHCYRGAKIQDWRQEDMEHTIWQGDSAICERKGRQKFELYQTWMADLTTVQNNPCLIPDLPNDIAKLCLAKVPRLNLMKLRVVCTSWKHLIESREFYDLRYAVGYAEPWILVLAEKPSNSPFKAFCTQNNKWHELPAFPYSIQTSQWQGFSCVGIGCNLLLMGGMHFEALPQQGKVSGDVYIYNASTNKWSKGSSMNTPRSWFAATVIGNYVYVAGGQGKDRFLNSVEVYDLEHDSWSYVPSMILIRSSCRGLALKGRFWVIGGEIVRNQYGGKLMRGSAEVYDPETCSWTMIPEMWLDTEKVPGPTTVLCGKLVSIHRSKVMMYENDGNCWCHIGYLPDAGMQVNSYPRFGFAMQSIDDKLYIVGGVRASRQCQHCAQTLNTTEVCDLSFQGGILRICNWQSRASMDGCEGNVLASAIIRI</sequence>
<dbReference type="InterPro" id="IPR006652">
    <property type="entry name" value="Kelch_1"/>
</dbReference>
<dbReference type="Gene3D" id="1.20.1280.50">
    <property type="match status" value="1"/>
</dbReference>
<evidence type="ECO:0000313" key="4">
    <source>
        <dbReference type="EMBL" id="KAH7282188.1"/>
    </source>
</evidence>
<dbReference type="OrthoDB" id="45365at2759"/>
<dbReference type="InterPro" id="IPR001810">
    <property type="entry name" value="F-box_dom"/>
</dbReference>
<dbReference type="SUPFAM" id="SSF117281">
    <property type="entry name" value="Kelch motif"/>
    <property type="match status" value="1"/>
</dbReference>
<protein>
    <recommendedName>
        <fullName evidence="3">F-box domain-containing protein</fullName>
    </recommendedName>
</protein>
<dbReference type="EMBL" id="CM035440">
    <property type="protein sequence ID" value="KAH7282188.1"/>
    <property type="molecule type" value="Genomic_DNA"/>
</dbReference>
<dbReference type="PANTHER" id="PTHR46344:SF27">
    <property type="entry name" value="KELCH REPEAT SUPERFAMILY PROTEIN"/>
    <property type="match status" value="1"/>
</dbReference>
<proteinExistence type="predicted"/>
<dbReference type="OMA" id="WREWILV"/>
<dbReference type="InterPro" id="IPR036047">
    <property type="entry name" value="F-box-like_dom_sf"/>
</dbReference>
<dbReference type="AlphaFoldDB" id="A0A8T2QEX2"/>
<evidence type="ECO:0000313" key="5">
    <source>
        <dbReference type="Proteomes" id="UP000825935"/>
    </source>
</evidence>
<dbReference type="SUPFAM" id="SSF81383">
    <property type="entry name" value="F-box domain"/>
    <property type="match status" value="1"/>
</dbReference>
<organism evidence="4 5">
    <name type="scientific">Ceratopteris richardii</name>
    <name type="common">Triangle waterfern</name>
    <dbReference type="NCBI Taxonomy" id="49495"/>
    <lineage>
        <taxon>Eukaryota</taxon>
        <taxon>Viridiplantae</taxon>
        <taxon>Streptophyta</taxon>
        <taxon>Embryophyta</taxon>
        <taxon>Tracheophyta</taxon>
        <taxon>Polypodiopsida</taxon>
        <taxon>Polypodiidae</taxon>
        <taxon>Polypodiales</taxon>
        <taxon>Pteridineae</taxon>
        <taxon>Pteridaceae</taxon>
        <taxon>Parkerioideae</taxon>
        <taxon>Ceratopteris</taxon>
    </lineage>
</organism>
<dbReference type="CDD" id="cd22152">
    <property type="entry name" value="F-box_AtAFR-like"/>
    <property type="match status" value="1"/>
</dbReference>
<dbReference type="SMART" id="SM00612">
    <property type="entry name" value="Kelch"/>
    <property type="match status" value="2"/>
</dbReference>
<dbReference type="Pfam" id="PF24681">
    <property type="entry name" value="Kelch_KLHDC2_KLHL20_DRC7"/>
    <property type="match status" value="1"/>
</dbReference>
<dbReference type="InterPro" id="IPR015915">
    <property type="entry name" value="Kelch-typ_b-propeller"/>
</dbReference>
<comment type="caution">
    <text evidence="4">The sequence shown here is derived from an EMBL/GenBank/DDBJ whole genome shotgun (WGS) entry which is preliminary data.</text>
</comment>
<dbReference type="PROSITE" id="PS50181">
    <property type="entry name" value="FBOX"/>
    <property type="match status" value="1"/>
</dbReference>
<dbReference type="Proteomes" id="UP000825935">
    <property type="component" value="Chromosome 35"/>
</dbReference>
<accession>A0A8T2QEX2</accession>
<dbReference type="PANTHER" id="PTHR46344">
    <property type="entry name" value="OS02G0202900 PROTEIN"/>
    <property type="match status" value="1"/>
</dbReference>
<keyword evidence="2" id="KW-0677">Repeat</keyword>
<dbReference type="SMART" id="SM00256">
    <property type="entry name" value="FBOX"/>
    <property type="match status" value="1"/>
</dbReference>
<keyword evidence="1" id="KW-0880">Kelch repeat</keyword>